<evidence type="ECO:0000313" key="1">
    <source>
        <dbReference type="EMBL" id="BBI90955.1"/>
    </source>
</evidence>
<evidence type="ECO:0000313" key="2">
    <source>
        <dbReference type="Proteomes" id="UP000424080"/>
    </source>
</evidence>
<dbReference type="Pfam" id="PF04488">
    <property type="entry name" value="Gly_transf_sug"/>
    <property type="match status" value="1"/>
</dbReference>
<protein>
    <recommendedName>
        <fullName evidence="3">Glycosyltransferase</fullName>
    </recommendedName>
</protein>
<dbReference type="SUPFAM" id="SSF53448">
    <property type="entry name" value="Nucleotide-diphospho-sugar transferases"/>
    <property type="match status" value="1"/>
</dbReference>
<accession>A0A5S9BZR6</accession>
<reference evidence="1 2" key="1">
    <citation type="journal article" date="2019" name="Arch. Virol.">
        <title>A novel jumbo Tenacibaculum maritimum lytic phage with head-fiber-like appendages.</title>
        <authorList>
            <person name="Kawato Y."/>
            <person name="Istiqomah I."/>
            <person name="Gaafar A.Y."/>
            <person name="Hanaoka M."/>
            <person name="Ishimaru K."/>
            <person name="Yasuike M."/>
            <person name="Nishiki I."/>
            <person name="Nakamura Y."/>
            <person name="Fujiwara A."/>
            <person name="Nakai T."/>
        </authorList>
    </citation>
    <scope>NUCLEOTIDE SEQUENCE [LARGE SCALE GENOMIC DNA]</scope>
    <source>
        <strain evidence="1 2">PTm5</strain>
    </source>
</reference>
<proteinExistence type="predicted"/>
<name>A0A5S9BZR6_9CAUD</name>
<dbReference type="EMBL" id="AP019525">
    <property type="protein sequence ID" value="BBI90955.1"/>
    <property type="molecule type" value="Genomic_DNA"/>
</dbReference>
<dbReference type="InterPro" id="IPR029044">
    <property type="entry name" value="Nucleotide-diphossugar_trans"/>
</dbReference>
<dbReference type="Proteomes" id="UP000424080">
    <property type="component" value="Segment"/>
</dbReference>
<dbReference type="InterPro" id="IPR007577">
    <property type="entry name" value="GlycoTrfase_DXD_sugar-bd_CS"/>
</dbReference>
<evidence type="ECO:0008006" key="3">
    <source>
        <dbReference type="Google" id="ProtNLM"/>
    </source>
</evidence>
<dbReference type="Gene3D" id="3.90.550.20">
    <property type="match status" value="1"/>
</dbReference>
<sequence length="299" mass="35182">MIHTFWHNTDTNKKLPFNNVNCIKSWIHQGKEINIWVYDDNILTSEFKTFCNNNELISINDADQIIPYDEYTTIDYGSNGHSFASFSDVFRYKVLDIFGGWWLDTDIILLNRNLDVLENDLDDDSEPLFFIERYSTHQDHLKLNNAVIYAPKKGIMDSFYKESLSILNDMIENKRIGSVWGNTGPDLITDRKNDVNHGDYRDFYLIDFYTYTGSLYSYAYSQLTMDNLVRFFKQKPFGIHLWESYLYKHGNIKRFSLFDLCFRLSHKGKEITIENIIDELPPHMVGVFPNVTRPNHLDG</sequence>
<organism evidence="1 2">
    <name type="scientific">Tenacibaculum phage PTm5</name>
    <dbReference type="NCBI Taxonomy" id="2547426"/>
    <lineage>
        <taxon>Viruses</taxon>
        <taxon>Duplodnaviria</taxon>
        <taxon>Heunggongvirae</taxon>
        <taxon>Uroviricota</taxon>
        <taxon>Caudoviricetes</taxon>
        <taxon>Shirahamavirus</taxon>
        <taxon>Shirahamavirus PTm1</taxon>
    </lineage>
</organism>